<evidence type="ECO:0000256" key="2">
    <source>
        <dbReference type="PROSITE-ProRule" id="PRU00339"/>
    </source>
</evidence>
<dbReference type="InterPro" id="IPR056413">
    <property type="entry name" value="TPR_CcmH_CycH"/>
</dbReference>
<dbReference type="InterPro" id="IPR027417">
    <property type="entry name" value="P-loop_NTPase"/>
</dbReference>
<protein>
    <submittedName>
        <fullName evidence="4">Tetratricopeptide repeat protein</fullName>
    </submittedName>
</protein>
<dbReference type="Pfam" id="PF23914">
    <property type="entry name" value="TPR_CcmH_CycH"/>
    <property type="match status" value="1"/>
</dbReference>
<keyword evidence="5" id="KW-1185">Reference proteome</keyword>
<feature type="repeat" description="TPR" evidence="2">
    <location>
        <begin position="210"/>
        <end position="243"/>
    </location>
</feature>
<dbReference type="Gene3D" id="1.25.40.10">
    <property type="entry name" value="Tetratricopeptide repeat domain"/>
    <property type="match status" value="1"/>
</dbReference>
<proteinExistence type="predicted"/>
<dbReference type="Pfam" id="PF13432">
    <property type="entry name" value="TPR_16"/>
    <property type="match status" value="1"/>
</dbReference>
<dbReference type="PANTHER" id="PTHR12788:SF10">
    <property type="entry name" value="PROTEIN-TYROSINE SULFOTRANSFERASE"/>
    <property type="match status" value="1"/>
</dbReference>
<dbReference type="PROSITE" id="PS50293">
    <property type="entry name" value="TPR_REGION"/>
    <property type="match status" value="1"/>
</dbReference>
<evidence type="ECO:0000256" key="1">
    <source>
        <dbReference type="ARBA" id="ARBA00022679"/>
    </source>
</evidence>
<dbReference type="InterPro" id="IPR026634">
    <property type="entry name" value="TPST-like"/>
</dbReference>
<evidence type="ECO:0000313" key="5">
    <source>
        <dbReference type="Proteomes" id="UP000321129"/>
    </source>
</evidence>
<comment type="caution">
    <text evidence="4">The sequence shown here is derived from an EMBL/GenBank/DDBJ whole genome shotgun (WGS) entry which is preliminary data.</text>
</comment>
<reference evidence="4 5" key="1">
    <citation type="submission" date="2019-08" db="EMBL/GenBank/DDBJ databases">
        <title>Sphingorhabdus soil sp. nov., isolated from arctic soil.</title>
        <authorList>
            <person name="Liu Y."/>
        </authorList>
    </citation>
    <scope>NUCLEOTIDE SEQUENCE [LARGE SCALE GENOMIC DNA]</scope>
    <source>
        <strain evidence="4 5">D-2Q-5-6</strain>
    </source>
</reference>
<dbReference type="AlphaFoldDB" id="A0A5C6UL61"/>
<accession>A0A5C6UL61</accession>
<dbReference type="SUPFAM" id="SSF52540">
    <property type="entry name" value="P-loop containing nucleoside triphosphate hydrolases"/>
    <property type="match status" value="1"/>
</dbReference>
<evidence type="ECO:0000313" key="4">
    <source>
        <dbReference type="EMBL" id="TXC73549.1"/>
    </source>
</evidence>
<sequence length="627" mass="69548">MASRPVSPKVPPPALLKALHTMRAGDMESVLDIVDSALPDAADRAPYLALAGQAALRLNRADRAIGYLVDLLALHPDDRATKANLANALLGVGDFARALEIVAGAPEASLARIEAYIHQHQDRLDEAVPAYRRAIAADANDLASWNNLGNVLAQLGEVDDAIRAFERAITLAPADIPIYLNLADLLMRSDLQEARLRTLKDAQSVAPENPQVLTELGLAYAANDDLENAIATLREAIDRSPDFGAAQLELGLIFETLNRVDDLAALVEQSNTKDAPPELSFLLAWQARREGRFDDAAALAEAIPETILPLRRYHLIGGIADRRGDAATAFPAFEQMNREAVALSPPLAGPSFRSKVEADLAVWTNEWAGGWVNVESADEFRDPIFLVGFPRSGTTLLDTMLMGLPTLSVLEERPMVARTLALLGDDALPTLTPDRIGELRAAYFEYAREYGWADDRWLVDKHPLNMARVPFIQRLFPKARFILAERHPYDVVLSCFMANFQLNVAMRSFTSLDEAAKTYDAVFSAWHRAQTLLPFQSHAVRYERLVVDSAAELTPLVEWLGEEWHDDLLDHQQTASARGRVRTASYSQIGEKLYTHASDRWRRYSDHLAPVMPILRPWAERMGYETE</sequence>
<gene>
    <name evidence="4" type="ORF">FSZ31_02030</name>
</gene>
<dbReference type="EMBL" id="VOPY01000001">
    <property type="protein sequence ID" value="TXC73549.1"/>
    <property type="molecule type" value="Genomic_DNA"/>
</dbReference>
<dbReference type="SUPFAM" id="SSF48452">
    <property type="entry name" value="TPR-like"/>
    <property type="match status" value="1"/>
</dbReference>
<keyword evidence="2" id="KW-0802">TPR repeat</keyword>
<dbReference type="PROSITE" id="PS50005">
    <property type="entry name" value="TPR"/>
    <property type="match status" value="2"/>
</dbReference>
<dbReference type="Pfam" id="PF13469">
    <property type="entry name" value="Sulfotransfer_3"/>
    <property type="match status" value="1"/>
</dbReference>
<dbReference type="Gene3D" id="3.40.50.300">
    <property type="entry name" value="P-loop containing nucleotide triphosphate hydrolases"/>
    <property type="match status" value="1"/>
</dbReference>
<dbReference type="PANTHER" id="PTHR12788">
    <property type="entry name" value="PROTEIN-TYROSINE SULFOTRANSFERASE 2"/>
    <property type="match status" value="1"/>
</dbReference>
<organism evidence="4 5">
    <name type="scientific">Flavisphingopyxis soli</name>
    <dbReference type="NCBI Taxonomy" id="2601267"/>
    <lineage>
        <taxon>Bacteria</taxon>
        <taxon>Pseudomonadati</taxon>
        <taxon>Pseudomonadota</taxon>
        <taxon>Alphaproteobacteria</taxon>
        <taxon>Sphingomonadales</taxon>
        <taxon>Sphingopyxidaceae</taxon>
        <taxon>Flavisphingopyxis</taxon>
    </lineage>
</organism>
<feature type="repeat" description="TPR" evidence="2">
    <location>
        <begin position="142"/>
        <end position="175"/>
    </location>
</feature>
<name>A0A5C6UL61_9SPHN</name>
<dbReference type="GO" id="GO:0008476">
    <property type="term" value="F:protein-tyrosine sulfotransferase activity"/>
    <property type="evidence" value="ECO:0007669"/>
    <property type="project" value="InterPro"/>
</dbReference>
<feature type="domain" description="Cytochrome c-type biogenesis protein H TPR" evidence="3">
    <location>
        <begin position="130"/>
        <end position="234"/>
    </location>
</feature>
<dbReference type="SMART" id="SM00028">
    <property type="entry name" value="TPR"/>
    <property type="match status" value="4"/>
</dbReference>
<evidence type="ECO:0000259" key="3">
    <source>
        <dbReference type="Pfam" id="PF23914"/>
    </source>
</evidence>
<keyword evidence="1" id="KW-0808">Transferase</keyword>
<dbReference type="InterPro" id="IPR019734">
    <property type="entry name" value="TPR_rpt"/>
</dbReference>
<dbReference type="InterPro" id="IPR011990">
    <property type="entry name" value="TPR-like_helical_dom_sf"/>
</dbReference>
<dbReference type="Proteomes" id="UP000321129">
    <property type="component" value="Unassembled WGS sequence"/>
</dbReference>